<evidence type="ECO:0000256" key="5">
    <source>
        <dbReference type="SAM" id="Coils"/>
    </source>
</evidence>
<keyword evidence="2 4" id="KW-0863">Zinc-finger</keyword>
<evidence type="ECO:0000259" key="8">
    <source>
        <dbReference type="PROSITE" id="PS51039"/>
    </source>
</evidence>
<dbReference type="InterPro" id="IPR000058">
    <property type="entry name" value="Znf_AN1"/>
</dbReference>
<dbReference type="SUPFAM" id="SSF57716">
    <property type="entry name" value="Glucocorticoid receptor-like (DNA-binding domain)"/>
    <property type="match status" value="1"/>
</dbReference>
<name>A0A7S1EUQ6_9RHOD</name>
<dbReference type="Gene3D" id="1.20.5.4770">
    <property type="match status" value="1"/>
</dbReference>
<feature type="coiled-coil region" evidence="5">
    <location>
        <begin position="184"/>
        <end position="218"/>
    </location>
</feature>
<feature type="compositionally biased region" description="Basic and acidic residues" evidence="6">
    <location>
        <begin position="1"/>
        <end position="18"/>
    </location>
</feature>
<evidence type="ECO:0000256" key="4">
    <source>
        <dbReference type="PROSITE-ProRule" id="PRU00449"/>
    </source>
</evidence>
<dbReference type="FunFam" id="4.10.1110.10:FF:000001">
    <property type="entry name" value="Zinc finger AN1-type containing 6"/>
    <property type="match status" value="1"/>
</dbReference>
<reference evidence="9" key="1">
    <citation type="submission" date="2021-01" db="EMBL/GenBank/DDBJ databases">
        <authorList>
            <person name="Corre E."/>
            <person name="Pelletier E."/>
            <person name="Niang G."/>
            <person name="Scheremetjew M."/>
            <person name="Finn R."/>
            <person name="Kale V."/>
            <person name="Holt S."/>
            <person name="Cochrane G."/>
            <person name="Meng A."/>
            <person name="Brown T."/>
            <person name="Cohen L."/>
        </authorList>
    </citation>
    <scope>NUCLEOTIDE SEQUENCE</scope>
    <source>
        <strain evidence="9">CCMP3278</strain>
    </source>
</reference>
<dbReference type="Gene3D" id="4.10.1110.10">
    <property type="entry name" value="AN1-like Zinc finger"/>
    <property type="match status" value="1"/>
</dbReference>
<keyword evidence="3" id="KW-0862">Zinc</keyword>
<dbReference type="SMART" id="SM00154">
    <property type="entry name" value="ZnF_AN1"/>
    <property type="match status" value="1"/>
</dbReference>
<dbReference type="EMBL" id="HBFP01012804">
    <property type="protein sequence ID" value="CAD8824843.1"/>
    <property type="molecule type" value="Transcribed_RNA"/>
</dbReference>
<dbReference type="GO" id="GO:0008270">
    <property type="term" value="F:zinc ion binding"/>
    <property type="evidence" value="ECO:0007669"/>
    <property type="project" value="UniProtKB-KW"/>
</dbReference>
<dbReference type="InterPro" id="IPR035896">
    <property type="entry name" value="AN1-like_Znf"/>
</dbReference>
<evidence type="ECO:0000256" key="3">
    <source>
        <dbReference type="ARBA" id="ARBA00022833"/>
    </source>
</evidence>
<dbReference type="GO" id="GO:0003677">
    <property type="term" value="F:DNA binding"/>
    <property type="evidence" value="ECO:0007669"/>
    <property type="project" value="InterPro"/>
</dbReference>
<keyword evidence="5" id="KW-0175">Coiled coil</keyword>
<evidence type="ECO:0008006" key="10">
    <source>
        <dbReference type="Google" id="ProtNLM"/>
    </source>
</evidence>
<dbReference type="PANTHER" id="PTHR10634:SF149">
    <property type="entry name" value="AN1-TYPE DOMAIN-CONTAINING PROTEIN-RELATED"/>
    <property type="match status" value="1"/>
</dbReference>
<dbReference type="PROSITE" id="PS51036">
    <property type="entry name" value="ZF_A20"/>
    <property type="match status" value="1"/>
</dbReference>
<evidence type="ECO:0000256" key="1">
    <source>
        <dbReference type="ARBA" id="ARBA00022723"/>
    </source>
</evidence>
<dbReference type="InterPro" id="IPR050652">
    <property type="entry name" value="AN1_A20_ZnFinger"/>
</dbReference>
<accession>A0A7S1EUQ6</accession>
<dbReference type="AlphaFoldDB" id="A0A7S1EUQ6"/>
<feature type="compositionally biased region" description="Basic and acidic residues" evidence="6">
    <location>
        <begin position="48"/>
        <end position="59"/>
    </location>
</feature>
<dbReference type="SMART" id="SM00259">
    <property type="entry name" value="ZnF_A20"/>
    <property type="match status" value="1"/>
</dbReference>
<gene>
    <name evidence="9" type="ORF">TOLI1172_LOCUS9242</name>
</gene>
<proteinExistence type="predicted"/>
<evidence type="ECO:0000313" key="9">
    <source>
        <dbReference type="EMBL" id="CAD8824843.1"/>
    </source>
</evidence>
<dbReference type="Pfam" id="PF01428">
    <property type="entry name" value="zf-AN1"/>
    <property type="match status" value="1"/>
</dbReference>
<feature type="domain" description="AN1-type" evidence="8">
    <location>
        <begin position="215"/>
        <end position="261"/>
    </location>
</feature>
<protein>
    <recommendedName>
        <fullName evidence="10">AN1-type domain-containing protein</fullName>
    </recommendedName>
</protein>
<evidence type="ECO:0000256" key="2">
    <source>
        <dbReference type="ARBA" id="ARBA00022771"/>
    </source>
</evidence>
<keyword evidence="1" id="KW-0479">Metal-binding</keyword>
<evidence type="ECO:0000259" key="7">
    <source>
        <dbReference type="PROSITE" id="PS51036"/>
    </source>
</evidence>
<sequence>MRDKKLEERLRKSKRVVEEEVDYTQIQQQQPESKKGIEEGDSVVIGKRTREVFESEKMSDSNSGSSDSGGMHQKTHAQAPVLCNQGCGFYGSASTLNMCSKCFREKQKVPSSMEHVEASAAIAAQKAAAETILSKLSPSVGHDESLRDLKEQQDTKIDIVKVGVESPGVEVEKVDSRAASSGEVLEKKEEQENEEVKVEVKENEVEEEGNKRKIQKNKGRCFECRKKVGLTGFTCRCGFVYCGEHRYADRHECEFDYKSHAKDQLIKANPLVVAAKLEKI</sequence>
<feature type="region of interest" description="Disordered" evidence="6">
    <location>
        <begin position="1"/>
        <end position="73"/>
    </location>
</feature>
<dbReference type="PROSITE" id="PS51039">
    <property type="entry name" value="ZF_AN1"/>
    <property type="match status" value="1"/>
</dbReference>
<organism evidence="9">
    <name type="scientific">Timspurckia oligopyrenoides</name>
    <dbReference type="NCBI Taxonomy" id="708627"/>
    <lineage>
        <taxon>Eukaryota</taxon>
        <taxon>Rhodophyta</taxon>
        <taxon>Bangiophyceae</taxon>
        <taxon>Porphyridiales</taxon>
        <taxon>Porphyridiaceae</taxon>
        <taxon>Timspurckia</taxon>
    </lineage>
</organism>
<dbReference type="SUPFAM" id="SSF118310">
    <property type="entry name" value="AN1-like Zinc finger"/>
    <property type="match status" value="1"/>
</dbReference>
<dbReference type="PANTHER" id="PTHR10634">
    <property type="entry name" value="AN1-TYPE ZINC FINGER PROTEIN"/>
    <property type="match status" value="1"/>
</dbReference>
<evidence type="ECO:0000256" key="6">
    <source>
        <dbReference type="SAM" id="MobiDB-lite"/>
    </source>
</evidence>
<dbReference type="Pfam" id="PF01754">
    <property type="entry name" value="zf-A20"/>
    <property type="match status" value="1"/>
</dbReference>
<feature type="domain" description="A20-type" evidence="7">
    <location>
        <begin position="77"/>
        <end position="111"/>
    </location>
</feature>
<feature type="compositionally biased region" description="Low complexity" evidence="6">
    <location>
        <begin position="60"/>
        <end position="70"/>
    </location>
</feature>
<dbReference type="InterPro" id="IPR002653">
    <property type="entry name" value="Znf_A20"/>
</dbReference>